<sequence>MQFAHLLLVCVTALLAKEHAVVGSTAPEAKPDAETALKVDQPYVITVQNLYNRENGGFPGCVIVRRNNSEANKLLIEHRSDTGVIMGSAKMEVSNSSRDSARLFDAEPDQFKDVNTDKFEYRVLGSSEKCVVVRVPDHFFPQSQKDHLDHSTDFRRCVILVPATADFKRSHIGCMPDFGQHCTVRGGFPLVNNALCLETSSSAQN</sequence>
<evidence type="ECO:0000256" key="1">
    <source>
        <dbReference type="SAM" id="SignalP"/>
    </source>
</evidence>
<accession>A0A023G1P4</accession>
<protein>
    <submittedName>
        <fullName evidence="2">Putative secreted protein</fullName>
    </submittedName>
</protein>
<feature type="signal peptide" evidence="1">
    <location>
        <begin position="1"/>
        <end position="16"/>
    </location>
</feature>
<feature type="chain" id="PRO_5001520432" evidence="1">
    <location>
        <begin position="17"/>
        <end position="205"/>
    </location>
</feature>
<reference evidence="2" key="1">
    <citation type="submission" date="2014-03" db="EMBL/GenBank/DDBJ databases">
        <title>The sialotranscriptome of Amblyomma triste, Amblyomma parvum and Amblyomma cajennense ticks, uncovered by 454-based RNA-seq.</title>
        <authorList>
            <person name="Garcia G.R."/>
            <person name="Gardinassi L.G."/>
            <person name="Ribeiro J.M."/>
            <person name="Anatriello E."/>
            <person name="Ferreira B.R."/>
            <person name="Moreira H.N."/>
            <person name="Mafra C."/>
            <person name="Olegario M.M."/>
            <person name="Szabo P.J."/>
            <person name="Miranda-Santos I.K."/>
            <person name="Maruyama S.R."/>
        </authorList>
    </citation>
    <scope>NUCLEOTIDE SEQUENCE</scope>
    <source>
        <strain evidence="2">Mato Grasso do Sul</strain>
        <tissue evidence="2">Salivary glands</tissue>
    </source>
</reference>
<dbReference type="EMBL" id="GBBM01007307">
    <property type="protein sequence ID" value="JAC28111.1"/>
    <property type="molecule type" value="mRNA"/>
</dbReference>
<evidence type="ECO:0000313" key="2">
    <source>
        <dbReference type="EMBL" id="JAC28111.1"/>
    </source>
</evidence>
<keyword evidence="1" id="KW-0732">Signal</keyword>
<name>A0A023G1P4_AMBTT</name>
<dbReference type="AlphaFoldDB" id="A0A023G1P4"/>
<organism evidence="2">
    <name type="scientific">Amblyomma triste</name>
    <name type="common">Neotropical tick</name>
    <dbReference type="NCBI Taxonomy" id="251400"/>
    <lineage>
        <taxon>Eukaryota</taxon>
        <taxon>Metazoa</taxon>
        <taxon>Ecdysozoa</taxon>
        <taxon>Arthropoda</taxon>
        <taxon>Chelicerata</taxon>
        <taxon>Arachnida</taxon>
        <taxon>Acari</taxon>
        <taxon>Parasitiformes</taxon>
        <taxon>Ixodida</taxon>
        <taxon>Ixodoidea</taxon>
        <taxon>Ixodidae</taxon>
        <taxon>Amblyomminae</taxon>
        <taxon>Amblyomma</taxon>
    </lineage>
</organism>
<proteinExistence type="evidence at transcript level"/>